<dbReference type="Proteomes" id="UP000188946">
    <property type="component" value="Unassembled WGS sequence"/>
</dbReference>
<comment type="caution">
    <text evidence="2">The sequence shown here is derived from an EMBL/GenBank/DDBJ whole genome shotgun (WGS) entry which is preliminary data.</text>
</comment>
<dbReference type="AlphaFoldDB" id="A0AB36JN40"/>
<dbReference type="InterPro" id="IPR027417">
    <property type="entry name" value="P-loop_NTPase"/>
</dbReference>
<dbReference type="SUPFAM" id="SSF52540">
    <property type="entry name" value="P-loop containing nucleoside triphosphate hydrolases"/>
    <property type="match status" value="1"/>
</dbReference>
<feature type="compositionally biased region" description="Polar residues" evidence="1">
    <location>
        <begin position="257"/>
        <end position="280"/>
    </location>
</feature>
<evidence type="ECO:0000256" key="1">
    <source>
        <dbReference type="SAM" id="MobiDB-lite"/>
    </source>
</evidence>
<evidence type="ECO:0000313" key="3">
    <source>
        <dbReference type="EMBL" id="ONK29069.1"/>
    </source>
</evidence>
<gene>
    <name evidence="3" type="ORF">BVE84_05630</name>
    <name evidence="2" type="ORF">BVE86_07570</name>
</gene>
<evidence type="ECO:0000313" key="5">
    <source>
        <dbReference type="Proteomes" id="UP000188946"/>
    </source>
</evidence>
<keyword evidence="5" id="KW-1185">Reference proteome</keyword>
<evidence type="ECO:0000313" key="2">
    <source>
        <dbReference type="EMBL" id="ONK26322.1"/>
    </source>
</evidence>
<reference evidence="4 5" key="1">
    <citation type="submission" date="2016-12" db="EMBL/GenBank/DDBJ databases">
        <authorList>
            <person name="Gulvik C.A."/>
        </authorList>
    </citation>
    <scope>NUCLEOTIDE SEQUENCE [LARGE SCALE GENOMIC DNA]</scope>
    <source>
        <strain evidence="3 5">12-5202</strain>
        <strain evidence="2 4">12-5291</strain>
    </source>
</reference>
<name>A0AB36JN40_9STRE</name>
<evidence type="ECO:0000313" key="4">
    <source>
        <dbReference type="Proteomes" id="UP000188600"/>
    </source>
</evidence>
<organism evidence="2 4">
    <name type="scientific">Streptococcus azizii</name>
    <dbReference type="NCBI Taxonomy" id="1579424"/>
    <lineage>
        <taxon>Bacteria</taxon>
        <taxon>Bacillati</taxon>
        <taxon>Bacillota</taxon>
        <taxon>Bacilli</taxon>
        <taxon>Lactobacillales</taxon>
        <taxon>Streptococcaceae</taxon>
        <taxon>Streptococcus</taxon>
    </lineage>
</organism>
<feature type="region of interest" description="Disordered" evidence="1">
    <location>
        <begin position="246"/>
        <end position="280"/>
    </location>
</feature>
<accession>A0AB36JN40</accession>
<evidence type="ECO:0008006" key="6">
    <source>
        <dbReference type="Google" id="ProtNLM"/>
    </source>
</evidence>
<feature type="region of interest" description="Disordered" evidence="1">
    <location>
        <begin position="201"/>
        <end position="222"/>
    </location>
</feature>
<dbReference type="EMBL" id="MSPR01000009">
    <property type="protein sequence ID" value="ONK29069.1"/>
    <property type="molecule type" value="Genomic_DNA"/>
</dbReference>
<dbReference type="Proteomes" id="UP000188600">
    <property type="component" value="Unassembled WGS sequence"/>
</dbReference>
<dbReference type="RefSeq" id="WP_076996088.1">
    <property type="nucleotide sequence ID" value="NZ_MSPR01000009.1"/>
</dbReference>
<sequence>MQITKGKRARAQRVVIYGPEGVGKSSLAAQFPNPLFIDTEGSTDNMDVTRADKPTSWTMLMNHIAFVKANPTICQTLVIDTIDWAEALALQYICAQHNKTGIEDFNWGAGYTYLIEEIGRLLDRLQELVELGINVVLTAHAQVKKFTKPDEMGGYDRYELKLSNKKTETNVSAKVKEWADMVLFLNYKTYIVTDDKTKKQKAQGGQRVMQTTHSPSWDAKNRHNLPEELPIDFAGIAHIFAPATVQEQPAQTPPIQPVQSASVQEHPTQIPTSTPQTNQIAPVKEQTELPIDMSQVSMAQSQSVTTSDISPLIPQSLRDLMISSQVTQEEVLQASYVNGIYPLGTQVEAIEAGYWEYVVTVWDKVVQVINTKVRSDPTIPFTVEGN</sequence>
<proteinExistence type="predicted"/>
<dbReference type="EMBL" id="MSPT01000016">
    <property type="protein sequence ID" value="ONK26322.1"/>
    <property type="molecule type" value="Genomic_DNA"/>
</dbReference>
<dbReference type="Pfam" id="PF13479">
    <property type="entry name" value="AAA_24"/>
    <property type="match status" value="1"/>
</dbReference>
<protein>
    <recommendedName>
        <fullName evidence="6">AAA family ATPase</fullName>
    </recommendedName>
</protein>